<dbReference type="PROSITE" id="PS50112">
    <property type="entry name" value="PAS"/>
    <property type="match status" value="4"/>
</dbReference>
<dbReference type="InterPro" id="IPR036890">
    <property type="entry name" value="HATPase_C_sf"/>
</dbReference>
<dbReference type="SMART" id="SM00086">
    <property type="entry name" value="PAC"/>
    <property type="match status" value="4"/>
</dbReference>
<dbReference type="NCBIfam" id="TIGR00229">
    <property type="entry name" value="sensory_box"/>
    <property type="match status" value="4"/>
</dbReference>
<dbReference type="VEuPathDB" id="CryptoDB:Cvel_6872"/>
<feature type="domain" description="PAS" evidence="13">
    <location>
        <begin position="150"/>
        <end position="197"/>
    </location>
</feature>
<dbReference type="SUPFAM" id="SSF55785">
    <property type="entry name" value="PYP-like sensor domain (PAS domain)"/>
    <property type="match status" value="4"/>
</dbReference>
<keyword evidence="3 8" id="KW-0597">Phosphoprotein</keyword>
<dbReference type="Gene3D" id="3.40.50.2300">
    <property type="match status" value="1"/>
</dbReference>
<organism evidence="15">
    <name type="scientific">Chromera velia CCMP2878</name>
    <dbReference type="NCBI Taxonomy" id="1169474"/>
    <lineage>
        <taxon>Eukaryota</taxon>
        <taxon>Sar</taxon>
        <taxon>Alveolata</taxon>
        <taxon>Colpodellida</taxon>
        <taxon>Chromeraceae</taxon>
        <taxon>Chromera</taxon>
    </lineage>
</organism>
<dbReference type="Gene3D" id="3.30.565.10">
    <property type="entry name" value="Histidine kinase-like ATPase, C-terminal domain"/>
    <property type="match status" value="1"/>
</dbReference>
<dbReference type="InterPro" id="IPR005467">
    <property type="entry name" value="His_kinase_dom"/>
</dbReference>
<proteinExistence type="predicted"/>
<dbReference type="InterPro" id="IPR035965">
    <property type="entry name" value="PAS-like_dom_sf"/>
</dbReference>
<dbReference type="CDD" id="cd00082">
    <property type="entry name" value="HisKA"/>
    <property type="match status" value="1"/>
</dbReference>
<feature type="region of interest" description="Disordered" evidence="10">
    <location>
        <begin position="704"/>
        <end position="753"/>
    </location>
</feature>
<dbReference type="Gene3D" id="3.30.450.20">
    <property type="entry name" value="PAS domain"/>
    <property type="match status" value="4"/>
</dbReference>
<dbReference type="AlphaFoldDB" id="A0A0G4HHW9"/>
<evidence type="ECO:0000256" key="3">
    <source>
        <dbReference type="ARBA" id="ARBA00022553"/>
    </source>
</evidence>
<evidence type="ECO:0000256" key="5">
    <source>
        <dbReference type="ARBA" id="ARBA00022741"/>
    </source>
</evidence>
<keyword evidence="7" id="KW-0067">ATP-binding</keyword>
<keyword evidence="9" id="KW-0175">Coiled coil</keyword>
<dbReference type="SUPFAM" id="SSF52172">
    <property type="entry name" value="CheY-like"/>
    <property type="match status" value="1"/>
</dbReference>
<dbReference type="InterPro" id="IPR000014">
    <property type="entry name" value="PAS"/>
</dbReference>
<dbReference type="Gene3D" id="1.10.287.130">
    <property type="match status" value="1"/>
</dbReference>
<name>A0A0G4HHW9_9ALVE</name>
<keyword evidence="5" id="KW-0547">Nucleotide-binding</keyword>
<gene>
    <name evidence="15" type="ORF">Cvel_6872</name>
</gene>
<sequence>MTEQGVPFAAVDNVLFDSVCDCLVVIDSKGIVVTINPAAQKQLQYSKEEVIGQNVKLLMPPEVAAEHDGYISAYLRTGDAQVIGKGRQVKVRRKDGSTFPADLAVTRMEVGEALYFVGSLRDMTERFEAEEALRKAKQEAEDALRVKDAVLASIYDCVLVIDSKGIIQTVNPAVEKNLQYTKEELIGQNVKLLMPPEIAAEHDGYISGYLRTGDAKVIGKGREVMVRRKDGSTFPADLAVTRMEVGDTLWFVGSLRDMSERVEAEDAQLEAKKEVEAALQVKNSVLASIYDCVIVIDSKGIMQTVNPSVEKNLQYSKEELIGQNVKMLMPSDVAAEHDGYISGYLRTGDAKVIGKGREVRVRRKDGSTFPADLAVTRMPVGETLYFVGSLRDMTERFEAEEALRQAKREVEEALRQKDSVFSSIYDCVLVIDSKGIIQTVNPAVEGNLQYSKEELVGENVKLLMPPEVAAEHDGYISAYLRTGDAKVIGKGRQVMVRRKDGSTFPADLAVTRMEVGEALYFVGSLRDMTERFEAEEALRKAKQQAEAALRVKASVLATMSHEIRTPMSGIIAMAQMLRDEPNLPGPAQSHVKTIISASRCLVQIINEILDYSKLEAGKMKFLPSVCRLSEVASEVHTLMAARGHENGLRFDLDLGEGTDVPVTTDQGKLRQILLNLVGNALKFTPAGSVLLRLRVNQLCQKDSAAVQQDDGGGNSTTTVNGRRSGDGEQQKPENALAVSPEGGENDESPGSGIVHQIGSKVKVVFAVEDSGVGISPEFIQRLFDPWTQEDSASTKKHGGSGLGLSICKRFAELLGGEISVTSKQGEGSVFSVSFVAEVASCAESSCGSGGDTRRASLNMSQPDTCNFLNLARDQSGTGSVGVEPQGGELFAPCVSEGDRGVVETSGGHRERLKLHASGAALEQHVQSQQQQQQEQSCSTSHIFSRCDDQSPTRSAKPFQGVRALVVDDNDICRTVMGMLLNRFGCELETVCDGASAISLLFKDMPEVWEGGDGDEDEESSVTVDDILSSCYGQSTVASSLASRGIEYSPVPLAGFDMVFLDMHMPCMDGYECAREIRRKEKKLKGRGRVAGEVRRVPIIACTASVLGESIEKIFACGVDEVLPKPVEVQAVKKVLTTWAAKSPGWRRASSLTAEGPGGQSVCAFPSGLLSTPAASPHVATEERREGAPASPSSRAGSASSCDPIAKGCKQSTSSESVGRDTQTTRCGGGGLARDGSMSVGTSPAHHLEACSAASVSPPAGSREDGGGQQKH</sequence>
<feature type="compositionally biased region" description="Polar residues" evidence="10">
    <location>
        <begin position="1209"/>
        <end position="1225"/>
    </location>
</feature>
<dbReference type="PANTHER" id="PTHR43047:SF64">
    <property type="entry name" value="HISTIDINE KINASE CONTAINING CHEY-HOMOLOGOUS RECEIVER DOMAIN AND PAS DOMAIN-RELATED"/>
    <property type="match status" value="1"/>
</dbReference>
<dbReference type="InterPro" id="IPR000700">
    <property type="entry name" value="PAS-assoc_C"/>
</dbReference>
<feature type="domain" description="Response regulatory" evidence="12">
    <location>
        <begin position="962"/>
        <end position="1139"/>
    </location>
</feature>
<feature type="modified residue" description="4-aspartylphosphate" evidence="8">
    <location>
        <position position="1061"/>
    </location>
</feature>
<evidence type="ECO:0000256" key="7">
    <source>
        <dbReference type="ARBA" id="ARBA00022840"/>
    </source>
</evidence>
<dbReference type="PROSITE" id="PS50110">
    <property type="entry name" value="RESPONSE_REGULATORY"/>
    <property type="match status" value="1"/>
</dbReference>
<dbReference type="SMART" id="SM00091">
    <property type="entry name" value="PAS"/>
    <property type="match status" value="4"/>
</dbReference>
<dbReference type="PROSITE" id="PS50113">
    <property type="entry name" value="PAC"/>
    <property type="match status" value="4"/>
</dbReference>
<dbReference type="EMBL" id="CDMZ01002713">
    <property type="protein sequence ID" value="CEM43559.1"/>
    <property type="molecule type" value="Genomic_DNA"/>
</dbReference>
<dbReference type="GO" id="GO:0005524">
    <property type="term" value="F:ATP binding"/>
    <property type="evidence" value="ECO:0007669"/>
    <property type="project" value="UniProtKB-KW"/>
</dbReference>
<dbReference type="SMART" id="SM00448">
    <property type="entry name" value="REC"/>
    <property type="match status" value="1"/>
</dbReference>
<evidence type="ECO:0000256" key="6">
    <source>
        <dbReference type="ARBA" id="ARBA00022777"/>
    </source>
</evidence>
<evidence type="ECO:0000259" key="14">
    <source>
        <dbReference type="PROSITE" id="PS50113"/>
    </source>
</evidence>
<dbReference type="FunFam" id="3.30.450.20:FF:000060">
    <property type="entry name" value="Sensor protein FixL"/>
    <property type="match status" value="4"/>
</dbReference>
<feature type="domain" description="PAS" evidence="13">
    <location>
        <begin position="15"/>
        <end position="78"/>
    </location>
</feature>
<dbReference type="InterPro" id="IPR001789">
    <property type="entry name" value="Sig_transdc_resp-reg_receiver"/>
</dbReference>
<dbReference type="CDD" id="cd16922">
    <property type="entry name" value="HATPase_EvgS-ArcB-TorS-like"/>
    <property type="match status" value="1"/>
</dbReference>
<dbReference type="GO" id="GO:0000155">
    <property type="term" value="F:phosphorelay sensor kinase activity"/>
    <property type="evidence" value="ECO:0007669"/>
    <property type="project" value="InterPro"/>
</dbReference>
<dbReference type="InterPro" id="IPR011006">
    <property type="entry name" value="CheY-like_superfamily"/>
</dbReference>
<dbReference type="PhylomeDB" id="A0A0G4HHW9"/>
<dbReference type="InterPro" id="IPR001610">
    <property type="entry name" value="PAC"/>
</dbReference>
<feature type="region of interest" description="Disordered" evidence="10">
    <location>
        <begin position="1172"/>
        <end position="1271"/>
    </location>
</feature>
<dbReference type="Pfam" id="PF13426">
    <property type="entry name" value="PAS_9"/>
    <property type="match status" value="4"/>
</dbReference>
<dbReference type="Pfam" id="PF00072">
    <property type="entry name" value="Response_reg"/>
    <property type="match status" value="1"/>
</dbReference>
<evidence type="ECO:0000256" key="2">
    <source>
        <dbReference type="ARBA" id="ARBA00012438"/>
    </source>
</evidence>
<dbReference type="PROSITE" id="PS50109">
    <property type="entry name" value="HIS_KIN"/>
    <property type="match status" value="1"/>
</dbReference>
<dbReference type="SMART" id="SM00387">
    <property type="entry name" value="HATPase_c"/>
    <property type="match status" value="1"/>
</dbReference>
<keyword evidence="4" id="KW-0808">Transferase</keyword>
<dbReference type="PRINTS" id="PR00344">
    <property type="entry name" value="BCTRLSENSOR"/>
</dbReference>
<evidence type="ECO:0000259" key="11">
    <source>
        <dbReference type="PROSITE" id="PS50109"/>
    </source>
</evidence>
<feature type="coiled-coil region" evidence="9">
    <location>
        <begin position="396"/>
        <end position="423"/>
    </location>
</feature>
<feature type="domain" description="PAS" evidence="13">
    <location>
        <begin position="285"/>
        <end position="348"/>
    </location>
</feature>
<dbReference type="InterPro" id="IPR004358">
    <property type="entry name" value="Sig_transdc_His_kin-like_C"/>
</dbReference>
<dbReference type="SUPFAM" id="SSF55874">
    <property type="entry name" value="ATPase domain of HSP90 chaperone/DNA topoisomerase II/histidine kinase"/>
    <property type="match status" value="1"/>
</dbReference>
<evidence type="ECO:0000313" key="15">
    <source>
        <dbReference type="EMBL" id="CEM43559.1"/>
    </source>
</evidence>
<feature type="compositionally biased region" description="Low complexity" evidence="10">
    <location>
        <begin position="1187"/>
        <end position="1200"/>
    </location>
</feature>
<evidence type="ECO:0000256" key="4">
    <source>
        <dbReference type="ARBA" id="ARBA00022679"/>
    </source>
</evidence>
<dbReference type="InterPro" id="IPR036097">
    <property type="entry name" value="HisK_dim/P_sf"/>
</dbReference>
<evidence type="ECO:0000259" key="12">
    <source>
        <dbReference type="PROSITE" id="PS50110"/>
    </source>
</evidence>
<protein>
    <recommendedName>
        <fullName evidence="2">histidine kinase</fullName>
        <ecNumber evidence="2">2.7.13.3</ecNumber>
    </recommendedName>
</protein>
<accession>A0A0G4HHW9</accession>
<dbReference type="Pfam" id="PF00512">
    <property type="entry name" value="HisKA"/>
    <property type="match status" value="1"/>
</dbReference>
<evidence type="ECO:0000256" key="1">
    <source>
        <dbReference type="ARBA" id="ARBA00000085"/>
    </source>
</evidence>
<reference evidence="15" key="1">
    <citation type="submission" date="2014-11" db="EMBL/GenBank/DDBJ databases">
        <authorList>
            <person name="Otto D Thomas"/>
            <person name="Naeem Raeece"/>
        </authorList>
    </citation>
    <scope>NUCLEOTIDE SEQUENCE</scope>
</reference>
<feature type="domain" description="PAS" evidence="13">
    <location>
        <begin position="413"/>
        <end position="483"/>
    </location>
</feature>
<evidence type="ECO:0000256" key="8">
    <source>
        <dbReference type="PROSITE-ProRule" id="PRU00169"/>
    </source>
</evidence>
<dbReference type="CDD" id="cd00130">
    <property type="entry name" value="PAS"/>
    <property type="match status" value="4"/>
</dbReference>
<feature type="domain" description="Histidine kinase" evidence="11">
    <location>
        <begin position="558"/>
        <end position="838"/>
    </location>
</feature>
<keyword evidence="6" id="KW-0418">Kinase</keyword>
<dbReference type="CDD" id="cd17546">
    <property type="entry name" value="REC_hyHK_CKI1_RcsC-like"/>
    <property type="match status" value="1"/>
</dbReference>
<dbReference type="SMART" id="SM00388">
    <property type="entry name" value="HisKA"/>
    <property type="match status" value="1"/>
</dbReference>
<dbReference type="PANTHER" id="PTHR43047">
    <property type="entry name" value="TWO-COMPONENT HISTIDINE PROTEIN KINASE"/>
    <property type="match status" value="1"/>
</dbReference>
<evidence type="ECO:0000256" key="10">
    <source>
        <dbReference type="SAM" id="MobiDB-lite"/>
    </source>
</evidence>
<dbReference type="EC" id="2.7.13.3" evidence="2"/>
<feature type="domain" description="PAC" evidence="14">
    <location>
        <begin position="355"/>
        <end position="405"/>
    </location>
</feature>
<dbReference type="InterPro" id="IPR003661">
    <property type="entry name" value="HisK_dim/P_dom"/>
</dbReference>
<feature type="domain" description="PAC" evidence="14">
    <location>
        <begin position="85"/>
        <end position="135"/>
    </location>
</feature>
<evidence type="ECO:0000256" key="9">
    <source>
        <dbReference type="SAM" id="Coils"/>
    </source>
</evidence>
<dbReference type="SUPFAM" id="SSF47384">
    <property type="entry name" value="Homodimeric domain of signal transducing histidine kinase"/>
    <property type="match status" value="1"/>
</dbReference>
<dbReference type="Pfam" id="PF02518">
    <property type="entry name" value="HATPase_c"/>
    <property type="match status" value="1"/>
</dbReference>
<dbReference type="InterPro" id="IPR003594">
    <property type="entry name" value="HATPase_dom"/>
</dbReference>
<feature type="domain" description="PAC" evidence="14">
    <location>
        <begin position="220"/>
        <end position="270"/>
    </location>
</feature>
<comment type="catalytic activity">
    <reaction evidence="1">
        <text>ATP + protein L-histidine = ADP + protein N-phospho-L-histidine.</text>
        <dbReference type="EC" id="2.7.13.3"/>
    </reaction>
</comment>
<evidence type="ECO:0000259" key="13">
    <source>
        <dbReference type="PROSITE" id="PS50112"/>
    </source>
</evidence>
<feature type="domain" description="PAC" evidence="14">
    <location>
        <begin position="490"/>
        <end position="540"/>
    </location>
</feature>